<dbReference type="AlphaFoldDB" id="A0A1G2T674"/>
<accession>A0A1G2T674</accession>
<gene>
    <name evidence="1" type="ORF">A2W58_02515</name>
</gene>
<protein>
    <submittedName>
        <fullName evidence="1">Uncharacterized protein</fullName>
    </submittedName>
</protein>
<sequence length="70" mass="8166">MKNIFLINEEQEIQLFFDVFVLKHSMGTIMLALSIEEAIDIYTEDYSVDLVVMDPCGRPFYLEQSEAESR</sequence>
<reference evidence="1 2" key="1">
    <citation type="journal article" date="2016" name="Nat. Commun.">
        <title>Thousands of microbial genomes shed light on interconnected biogeochemical processes in an aquifer system.</title>
        <authorList>
            <person name="Anantharaman K."/>
            <person name="Brown C.T."/>
            <person name="Hug L.A."/>
            <person name="Sharon I."/>
            <person name="Castelle C.J."/>
            <person name="Probst A.J."/>
            <person name="Thomas B.C."/>
            <person name="Singh A."/>
            <person name="Wilkins M.J."/>
            <person name="Karaoz U."/>
            <person name="Brodie E.L."/>
            <person name="Williams K.H."/>
            <person name="Hubbard S.S."/>
            <person name="Banfield J.F."/>
        </authorList>
    </citation>
    <scope>NUCLEOTIDE SEQUENCE [LARGE SCALE GENOMIC DNA]</scope>
</reference>
<organism evidence="1 2">
    <name type="scientific">Candidatus Zambryskibacteria bacterium RIFCSPHIGHO2_02_38_10.5</name>
    <dbReference type="NCBI Taxonomy" id="1802742"/>
    <lineage>
        <taxon>Bacteria</taxon>
        <taxon>Candidatus Zambryskiibacteriota</taxon>
    </lineage>
</organism>
<dbReference type="EMBL" id="MHVL01000037">
    <property type="protein sequence ID" value="OHA92787.1"/>
    <property type="molecule type" value="Genomic_DNA"/>
</dbReference>
<name>A0A1G2T674_9BACT</name>
<evidence type="ECO:0000313" key="2">
    <source>
        <dbReference type="Proteomes" id="UP000179264"/>
    </source>
</evidence>
<dbReference type="Proteomes" id="UP000179264">
    <property type="component" value="Unassembled WGS sequence"/>
</dbReference>
<evidence type="ECO:0000313" key="1">
    <source>
        <dbReference type="EMBL" id="OHA92787.1"/>
    </source>
</evidence>
<comment type="caution">
    <text evidence="1">The sequence shown here is derived from an EMBL/GenBank/DDBJ whole genome shotgun (WGS) entry which is preliminary data.</text>
</comment>
<proteinExistence type="predicted"/>